<comment type="caution">
    <text evidence="2">The sequence shown here is derived from an EMBL/GenBank/DDBJ whole genome shotgun (WGS) entry which is preliminary data.</text>
</comment>
<evidence type="ECO:0000313" key="2">
    <source>
        <dbReference type="EMBL" id="KAJ8030275.1"/>
    </source>
</evidence>
<name>A0A9Q1BPL9_HOLLE</name>
<sequence>MLLLPEPSERRFPDVRRRRLMQMLLRCLTSGGQRGSGFQGTMRTRGGGGPATARAGGHGGQARGTGGYARGRIRGGMGQSRGRTGRGRVLAGGRTGRGGQASRRTRGGVQPRVRARGGRR</sequence>
<evidence type="ECO:0000256" key="1">
    <source>
        <dbReference type="SAM" id="MobiDB-lite"/>
    </source>
</evidence>
<organism evidence="2 3">
    <name type="scientific">Holothuria leucospilota</name>
    <name type="common">Black long sea cucumber</name>
    <name type="synonym">Mertensiothuria leucospilota</name>
    <dbReference type="NCBI Taxonomy" id="206669"/>
    <lineage>
        <taxon>Eukaryota</taxon>
        <taxon>Metazoa</taxon>
        <taxon>Echinodermata</taxon>
        <taxon>Eleutherozoa</taxon>
        <taxon>Echinozoa</taxon>
        <taxon>Holothuroidea</taxon>
        <taxon>Aspidochirotacea</taxon>
        <taxon>Aspidochirotida</taxon>
        <taxon>Holothuriidae</taxon>
        <taxon>Holothuria</taxon>
    </lineage>
</organism>
<protein>
    <submittedName>
        <fullName evidence="2">Uncharacterized protein</fullName>
    </submittedName>
</protein>
<evidence type="ECO:0000313" key="3">
    <source>
        <dbReference type="Proteomes" id="UP001152320"/>
    </source>
</evidence>
<dbReference type="AlphaFoldDB" id="A0A9Q1BPL9"/>
<keyword evidence="3" id="KW-1185">Reference proteome</keyword>
<reference evidence="2" key="1">
    <citation type="submission" date="2021-10" db="EMBL/GenBank/DDBJ databases">
        <title>Tropical sea cucumber genome reveals ecological adaptation and Cuvierian tubules defense mechanism.</title>
        <authorList>
            <person name="Chen T."/>
        </authorList>
    </citation>
    <scope>NUCLEOTIDE SEQUENCE</scope>
    <source>
        <strain evidence="2">Nanhai2018</strain>
        <tissue evidence="2">Muscle</tissue>
    </source>
</reference>
<dbReference type="EMBL" id="JAIZAY010000013">
    <property type="protein sequence ID" value="KAJ8030275.1"/>
    <property type="molecule type" value="Genomic_DNA"/>
</dbReference>
<feature type="compositionally biased region" description="Gly residues" evidence="1">
    <location>
        <begin position="45"/>
        <end position="79"/>
    </location>
</feature>
<feature type="region of interest" description="Disordered" evidence="1">
    <location>
        <begin position="30"/>
        <end position="120"/>
    </location>
</feature>
<gene>
    <name evidence="2" type="ORF">HOLleu_26640</name>
</gene>
<dbReference type="Proteomes" id="UP001152320">
    <property type="component" value="Chromosome 13"/>
</dbReference>
<accession>A0A9Q1BPL9</accession>
<proteinExistence type="predicted"/>